<proteinExistence type="predicted"/>
<evidence type="ECO:0000313" key="2">
    <source>
        <dbReference type="Proteomes" id="UP000710849"/>
    </source>
</evidence>
<dbReference type="GeneID" id="62148025"/>
<dbReference type="AlphaFoldDB" id="A0A9P5IQC7"/>
<dbReference type="EMBL" id="RCSW01000007">
    <property type="protein sequence ID" value="KAF7947187.1"/>
    <property type="molecule type" value="Genomic_DNA"/>
</dbReference>
<evidence type="ECO:0000313" key="1">
    <source>
        <dbReference type="EMBL" id="KAF7947187.1"/>
    </source>
</evidence>
<keyword evidence="2" id="KW-1185">Reference proteome</keyword>
<protein>
    <submittedName>
        <fullName evidence="1">Uncharacterized protein</fullName>
    </submittedName>
</protein>
<organism evidence="1 2">
    <name type="scientific">Botrytis byssoidea</name>
    <dbReference type="NCBI Taxonomy" id="139641"/>
    <lineage>
        <taxon>Eukaryota</taxon>
        <taxon>Fungi</taxon>
        <taxon>Dikarya</taxon>
        <taxon>Ascomycota</taxon>
        <taxon>Pezizomycotina</taxon>
        <taxon>Leotiomycetes</taxon>
        <taxon>Helotiales</taxon>
        <taxon>Sclerotiniaceae</taxon>
        <taxon>Botrytis</taxon>
    </lineage>
</organism>
<sequence length="173" mass="19496">MKLRAVHFLITESSALSKSQLMRAVYFANTSGCRTTLPSTKTPLNFYIRVLYGKRVGMLVDVGEAAVLEDLKDLANTQTQPLTKVCYNRRENHENCGRVIGTNILPTRLIDVGTMNNESVRLTTTMDSMEPYKHPYLILSYCRGRGNDVAKTTTGNLEDRLRSFNIAYLPKTI</sequence>
<dbReference type="RefSeq" id="XP_038734392.1">
    <property type="nucleotide sequence ID" value="XM_038874948.1"/>
</dbReference>
<dbReference type="Proteomes" id="UP000710849">
    <property type="component" value="Unassembled WGS sequence"/>
</dbReference>
<name>A0A9P5IQC7_9HELO</name>
<gene>
    <name evidence="1" type="ORF">EAE97_004436</name>
</gene>
<comment type="caution">
    <text evidence="1">The sequence shown here is derived from an EMBL/GenBank/DDBJ whole genome shotgun (WGS) entry which is preliminary data.</text>
</comment>
<accession>A0A9P5IQC7</accession>
<reference evidence="1 2" key="1">
    <citation type="journal article" date="2020" name="Genome Biol. Evol.">
        <title>Comparative genomics of Sclerotiniaceae.</title>
        <authorList>
            <person name="Valero Jimenez C.A."/>
            <person name="Steentjes M."/>
            <person name="Scholten O.E."/>
            <person name="Van Kan J.A.L."/>
        </authorList>
    </citation>
    <scope>NUCLEOTIDE SEQUENCE [LARGE SCALE GENOMIC DNA]</scope>
    <source>
        <strain evidence="1 2">MUCL 94</strain>
    </source>
</reference>